<dbReference type="AlphaFoldDB" id="A0A166DIV9"/>
<dbReference type="Proteomes" id="UP000076532">
    <property type="component" value="Unassembled WGS sequence"/>
</dbReference>
<dbReference type="OrthoDB" id="10254877at2759"/>
<protein>
    <submittedName>
        <fullName evidence="2">Uncharacterized protein</fullName>
    </submittedName>
</protein>
<feature type="compositionally biased region" description="Basic and acidic residues" evidence="1">
    <location>
        <begin position="244"/>
        <end position="255"/>
    </location>
</feature>
<name>A0A166DIV9_9AGAM</name>
<reference evidence="2 3" key="1">
    <citation type="journal article" date="2016" name="Mol. Biol. Evol.">
        <title>Comparative Genomics of Early-Diverging Mushroom-Forming Fungi Provides Insights into the Origins of Lignocellulose Decay Capabilities.</title>
        <authorList>
            <person name="Nagy L.G."/>
            <person name="Riley R."/>
            <person name="Tritt A."/>
            <person name="Adam C."/>
            <person name="Daum C."/>
            <person name="Floudas D."/>
            <person name="Sun H."/>
            <person name="Yadav J.S."/>
            <person name="Pangilinan J."/>
            <person name="Larsson K.H."/>
            <person name="Matsuura K."/>
            <person name="Barry K."/>
            <person name="Labutti K."/>
            <person name="Kuo R."/>
            <person name="Ohm R.A."/>
            <person name="Bhattacharya S.S."/>
            <person name="Shirouzu T."/>
            <person name="Yoshinaga Y."/>
            <person name="Martin F.M."/>
            <person name="Grigoriev I.V."/>
            <person name="Hibbett D.S."/>
        </authorList>
    </citation>
    <scope>NUCLEOTIDE SEQUENCE [LARGE SCALE GENOMIC DNA]</scope>
    <source>
        <strain evidence="2 3">CBS 109695</strain>
    </source>
</reference>
<organism evidence="2 3">
    <name type="scientific">Athelia psychrophila</name>
    <dbReference type="NCBI Taxonomy" id="1759441"/>
    <lineage>
        <taxon>Eukaryota</taxon>
        <taxon>Fungi</taxon>
        <taxon>Dikarya</taxon>
        <taxon>Basidiomycota</taxon>
        <taxon>Agaricomycotina</taxon>
        <taxon>Agaricomycetes</taxon>
        <taxon>Agaricomycetidae</taxon>
        <taxon>Atheliales</taxon>
        <taxon>Atheliaceae</taxon>
        <taxon>Athelia</taxon>
    </lineage>
</organism>
<proteinExistence type="predicted"/>
<accession>A0A166DIV9</accession>
<feature type="region of interest" description="Disordered" evidence="1">
    <location>
        <begin position="1"/>
        <end position="21"/>
    </location>
</feature>
<gene>
    <name evidence="2" type="ORF">FIBSPDRAFT_896275</name>
</gene>
<evidence type="ECO:0000313" key="3">
    <source>
        <dbReference type="Proteomes" id="UP000076532"/>
    </source>
</evidence>
<evidence type="ECO:0000256" key="1">
    <source>
        <dbReference type="SAM" id="MobiDB-lite"/>
    </source>
</evidence>
<evidence type="ECO:0000313" key="2">
    <source>
        <dbReference type="EMBL" id="KZP14764.1"/>
    </source>
</evidence>
<keyword evidence="3" id="KW-1185">Reference proteome</keyword>
<feature type="region of interest" description="Disordered" evidence="1">
    <location>
        <begin position="244"/>
        <end position="268"/>
    </location>
</feature>
<dbReference type="STRING" id="436010.A0A166DIV9"/>
<dbReference type="InterPro" id="IPR036188">
    <property type="entry name" value="FAD/NAD-bd_sf"/>
</dbReference>
<dbReference type="EMBL" id="KV417612">
    <property type="protein sequence ID" value="KZP14764.1"/>
    <property type="molecule type" value="Genomic_DNA"/>
</dbReference>
<sequence length="268" mass="29478">MSASALHPRPHHEHPLTPLPRSQACELARNDLIRVLTGRSCDAINWMQDDFHLGLAKVVHLGGHSQPRNGALQGPHHLVFEWVKIQKKVGVRGLVKHESGVRIGAGYDVSSKKGIRREIPHGPVVLVPGGYTAGFTEDFCARSTGPSTPTCPPPPATATKCFLAGVVGLLLDNTDTQFRTGRGQGEWQALDPPHPRWRCIGGDRVAPQALHWPRTREVLRARRRTTTDPGLDLKVLAETFRKHDGSVRTNEDPFRKKASHPPLPCSVL</sequence>
<dbReference type="Gene3D" id="3.50.50.60">
    <property type="entry name" value="FAD/NAD(P)-binding domain"/>
    <property type="match status" value="1"/>
</dbReference>